<evidence type="ECO:0000313" key="1">
    <source>
        <dbReference type="EMBL" id="CAK5080286.1"/>
    </source>
</evidence>
<accession>A0ACB0ZMF3</accession>
<reference evidence="1" key="1">
    <citation type="submission" date="2023-11" db="EMBL/GenBank/DDBJ databases">
        <authorList>
            <person name="Poullet M."/>
        </authorList>
    </citation>
    <scope>NUCLEOTIDE SEQUENCE</scope>
    <source>
        <strain evidence="1">E1834</strain>
    </source>
</reference>
<dbReference type="EMBL" id="CAVMJV010000041">
    <property type="protein sequence ID" value="CAK5080286.1"/>
    <property type="molecule type" value="Genomic_DNA"/>
</dbReference>
<gene>
    <name evidence="1" type="ORF">MENTE1834_LOCUS27446</name>
</gene>
<name>A0ACB0ZMF3_MELEN</name>
<organism evidence="1 2">
    <name type="scientific">Meloidogyne enterolobii</name>
    <name type="common">Root-knot nematode worm</name>
    <name type="synonym">Meloidogyne mayaguensis</name>
    <dbReference type="NCBI Taxonomy" id="390850"/>
    <lineage>
        <taxon>Eukaryota</taxon>
        <taxon>Metazoa</taxon>
        <taxon>Ecdysozoa</taxon>
        <taxon>Nematoda</taxon>
        <taxon>Chromadorea</taxon>
        <taxon>Rhabditida</taxon>
        <taxon>Tylenchina</taxon>
        <taxon>Tylenchomorpha</taxon>
        <taxon>Tylenchoidea</taxon>
        <taxon>Meloidogynidae</taxon>
        <taxon>Meloidogyninae</taxon>
        <taxon>Meloidogyne</taxon>
    </lineage>
</organism>
<sequence>MSTPLHSSKSTGNLQNIINEAKINNINIKKSGSVRIMEKVFNPEGVKIKKEAKNLLPKFEGRTTKWGEINEKRKEIKSFVRESLEVDEQIFKEYEMFKENEKLFVFDQERLNKINLDANYEGKSFEELEKILGNKCKFMEI</sequence>
<proteinExistence type="predicted"/>
<evidence type="ECO:0000313" key="2">
    <source>
        <dbReference type="Proteomes" id="UP001497535"/>
    </source>
</evidence>
<dbReference type="Proteomes" id="UP001497535">
    <property type="component" value="Unassembled WGS sequence"/>
</dbReference>
<comment type="caution">
    <text evidence="1">The sequence shown here is derived from an EMBL/GenBank/DDBJ whole genome shotgun (WGS) entry which is preliminary data.</text>
</comment>
<protein>
    <submittedName>
        <fullName evidence="1">Uncharacterized protein</fullName>
    </submittedName>
</protein>
<keyword evidence="2" id="KW-1185">Reference proteome</keyword>